<dbReference type="Proteomes" id="UP000799438">
    <property type="component" value="Unassembled WGS sequence"/>
</dbReference>
<keyword evidence="5 12" id="KW-0256">Endoplasmic reticulum</keyword>
<keyword evidence="18" id="KW-1185">Reference proteome</keyword>
<dbReference type="Pfam" id="PF16923">
    <property type="entry name" value="Glyco_hydro_63N"/>
    <property type="match status" value="1"/>
</dbReference>
<evidence type="ECO:0000256" key="2">
    <source>
        <dbReference type="ARBA" id="ARBA00010833"/>
    </source>
</evidence>
<dbReference type="PANTHER" id="PTHR10412:SF11">
    <property type="entry name" value="MANNOSYL-OLIGOSACCHARIDE GLUCOSIDASE"/>
    <property type="match status" value="1"/>
</dbReference>
<evidence type="ECO:0000256" key="1">
    <source>
        <dbReference type="ARBA" id="ARBA00004648"/>
    </source>
</evidence>
<keyword evidence="8" id="KW-0472">Membrane</keyword>
<keyword evidence="7" id="KW-1133">Transmembrane helix</keyword>
<keyword evidence="14" id="KW-0732">Signal</keyword>
<evidence type="ECO:0000259" key="15">
    <source>
        <dbReference type="Pfam" id="PF03200"/>
    </source>
</evidence>
<evidence type="ECO:0000256" key="11">
    <source>
        <dbReference type="ARBA" id="ARBA00038888"/>
    </source>
</evidence>
<evidence type="ECO:0000259" key="16">
    <source>
        <dbReference type="Pfam" id="PF16923"/>
    </source>
</evidence>
<feature type="chain" id="PRO_5025644589" description="Mannosyl-oligosaccharide glucosidase" evidence="14">
    <location>
        <begin position="23"/>
        <end position="756"/>
    </location>
</feature>
<dbReference type="Pfam" id="PF03200">
    <property type="entry name" value="Glyco_hydro_63"/>
    <property type="match status" value="1"/>
</dbReference>
<comment type="similarity">
    <text evidence="2 12">Belongs to the glycosyl hydrolase 63 family.</text>
</comment>
<dbReference type="InterPro" id="IPR012341">
    <property type="entry name" value="6hp_glycosidase-like_sf"/>
</dbReference>
<dbReference type="InterPro" id="IPR008928">
    <property type="entry name" value="6-hairpin_glycosidase_sf"/>
</dbReference>
<feature type="domain" description="Glycosyl hydrolase family 63 C-terminal" evidence="15">
    <location>
        <begin position="266"/>
        <end position="576"/>
    </location>
</feature>
<gene>
    <name evidence="17" type="ORF">K452DRAFT_352978</name>
</gene>
<evidence type="ECO:0000256" key="3">
    <source>
        <dbReference type="ARBA" id="ARBA00022692"/>
    </source>
</evidence>
<feature type="signal peptide" evidence="14">
    <location>
        <begin position="1"/>
        <end position="22"/>
    </location>
</feature>
<dbReference type="InterPro" id="IPR038518">
    <property type="entry name" value="Glyco_hydro_63N_sf"/>
</dbReference>
<protein>
    <recommendedName>
        <fullName evidence="11 12">Mannosyl-oligosaccharide glucosidase</fullName>
        <ecNumber evidence="11 12">3.2.1.106</ecNumber>
    </recommendedName>
    <alternativeName>
        <fullName evidence="13">Glucosidase I</fullName>
    </alternativeName>
</protein>
<comment type="catalytic activity">
    <reaction evidence="12">
        <text>N(4)-(alpha-D-Glc-(1-&gt;2)-alpha-D-Glc-(1-&gt;3)-alpha-D-Glc-(1-&gt;3)-alpha-D-Man-(1-&gt;2)-alpha-D-Man-(1-&gt;2)-alpha-D-Man-(1-&gt;3)-[alpha-D-Man-(1-&gt;2)-alpha-D-Man-(1-&gt;3)-[alpha-D-Man-(1-&gt;2)-alpha-D-Man-(1-&gt;6)]-alpha-D-Man-(1-&gt;6)]-beta-D-Man-(1-&gt;4)-beta-D-GlcNAc-(1-&gt;4)-beta-D-GlcNAc)-L-asparaginyl-[protein] + H2O = N(4)-(alpha-D-Glc-(1-&gt;3)-alpha-D-Glc-(1-&gt;3)-alpha-D-Man-(1-&gt;2)-alpha-D-Man-(1-&gt;2)-alpha-D-Man-(1-&gt;3)-[alpha-D-Man-(1-&gt;2)-alpha-D-Man-(1-&gt;3)-[alpha-D-Man-(1-&gt;2)-alpha-D-Man-(1-&gt;6)]-alpha-D-Man-(1-&gt;6)]-beta-D-Man-(1-&gt;4)-beta-D-GlcNAc-(1-&gt;4)-beta-D-GlcNAc)-L-asparaginyl-[protein] + beta-D-glucose</text>
        <dbReference type="Rhea" id="RHEA:55988"/>
        <dbReference type="Rhea" id="RHEA-COMP:12806"/>
        <dbReference type="Rhea" id="RHEA-COMP:14355"/>
        <dbReference type="ChEBI" id="CHEBI:15377"/>
        <dbReference type="ChEBI" id="CHEBI:15903"/>
        <dbReference type="ChEBI" id="CHEBI:59082"/>
        <dbReference type="ChEBI" id="CHEBI:132537"/>
        <dbReference type="EC" id="3.2.1.106"/>
    </reaction>
</comment>
<keyword evidence="4 12" id="KW-0378">Hydrolase</keyword>
<dbReference type="Gene3D" id="2.70.98.110">
    <property type="entry name" value="Glycosyl hydrolase family 63, N-terminal domain"/>
    <property type="match status" value="1"/>
</dbReference>
<sequence>MILRHLFTLVFVTIYFIFSSDASPDNSSLVWGPYRPNLYFGVRPRISKTLLTGLMWSRMENNETVEHDLRHTCEQNEGMNGYGWTAYDPRQGGLQNIHDAGNKLDFSTEFFKAPDGPHGGNWGVRVRGVPRSDAQLGLITNVIFYVGMEEMESSSSSNLECAKSEGQAVECQGAAHSLGDFKFHIQDPEDGKPSQMTSLTALLVPEEKIWQGKSVFTDYVKSNSDFDHVSTHDPQKGNMVFVQKVFQDSFEFDILFSSQSASQPITSTDLDKGVNIALDSFSSRFKTVYPPKWPYDQGSYANCSRALLSNLLGGLNFGHGKMKVDNSHAPEYEEKDLDFWKKVARAQERATPEMVGPFELFSLIPSRLFFPRGFLWDDGFHLLFWFALIDDDGWIAREQILGDEPRSKVPSAFQTQYPHHANPPALFLVVAAFLDRLGGKVPYNGAPSYYLSHPDAAKELFNGLYPLLKRQYSWSRNTQAGDLTSYSRPDFMSKEGYRWQGRTPQYTLASGLDNYPRANPPHPGELHIGALTWVSSMAGSLHQVSAYLDQKDDQEKHVQQARAIKHNFETALNDMHTLVCRKGYISLFPFLLGLLEPDHHHLNAVLTLINDEGGLWSKHGIRSLSKKDQFYGKDENYWRSPVWIPINYLIVERLLDLAQSHGPFQQRARDMYSTLRRNLVDTVYTSWRNTGFAWEQYNPDTGAGQRTQDFTGWTALAVKIMAFPNLETSRRSEPLINYSRSTLASQWAAWHEKFSA</sequence>
<evidence type="ECO:0000256" key="14">
    <source>
        <dbReference type="SAM" id="SignalP"/>
    </source>
</evidence>
<dbReference type="GO" id="GO:0006487">
    <property type="term" value="P:protein N-linked glycosylation"/>
    <property type="evidence" value="ECO:0007669"/>
    <property type="project" value="UniProtKB-UniRule"/>
</dbReference>
<dbReference type="EMBL" id="ML995495">
    <property type="protein sequence ID" value="KAF2138908.1"/>
    <property type="molecule type" value="Genomic_DNA"/>
</dbReference>
<dbReference type="InterPro" id="IPR004888">
    <property type="entry name" value="Glycoside_hydrolase_63"/>
</dbReference>
<keyword evidence="10 12" id="KW-0326">Glycosidase</keyword>
<dbReference type="OrthoDB" id="410058at2759"/>
<keyword evidence="9 13" id="KW-0325">Glycoprotein</keyword>
<dbReference type="SUPFAM" id="SSF48208">
    <property type="entry name" value="Six-hairpin glycosidases"/>
    <property type="match status" value="1"/>
</dbReference>
<dbReference type="EC" id="3.2.1.106" evidence="11 12"/>
<keyword evidence="6" id="KW-0735">Signal-anchor</keyword>
<dbReference type="RefSeq" id="XP_033394621.1">
    <property type="nucleotide sequence ID" value="XM_033545800.1"/>
</dbReference>
<dbReference type="GO" id="GO:0004573">
    <property type="term" value="F:Glc3Man9GlcNAc2 oligosaccharide glucosidase activity"/>
    <property type="evidence" value="ECO:0007669"/>
    <property type="project" value="UniProtKB-UniRule"/>
</dbReference>
<dbReference type="GeneID" id="54303306"/>
<evidence type="ECO:0000256" key="4">
    <source>
        <dbReference type="ARBA" id="ARBA00022801"/>
    </source>
</evidence>
<comment type="function">
    <text evidence="12">Cleaves the distal alpha 1,2-linked glucose residue from the Glc(3)Man(9)GlcNAc(2) oligosaccharide precursor.</text>
</comment>
<organism evidence="17 18">
    <name type="scientific">Aplosporella prunicola CBS 121167</name>
    <dbReference type="NCBI Taxonomy" id="1176127"/>
    <lineage>
        <taxon>Eukaryota</taxon>
        <taxon>Fungi</taxon>
        <taxon>Dikarya</taxon>
        <taxon>Ascomycota</taxon>
        <taxon>Pezizomycotina</taxon>
        <taxon>Dothideomycetes</taxon>
        <taxon>Dothideomycetes incertae sedis</taxon>
        <taxon>Botryosphaeriales</taxon>
        <taxon>Aplosporellaceae</taxon>
        <taxon>Aplosporella</taxon>
    </lineage>
</organism>
<dbReference type="AlphaFoldDB" id="A0A6A6B5K3"/>
<keyword evidence="3" id="KW-0812">Transmembrane</keyword>
<dbReference type="Gene3D" id="1.50.10.10">
    <property type="match status" value="1"/>
</dbReference>
<proteinExistence type="inferred from homology"/>
<comment type="pathway">
    <text evidence="13">Glycan metabolism; N-glycan degradation.</text>
</comment>
<evidence type="ECO:0000256" key="7">
    <source>
        <dbReference type="ARBA" id="ARBA00022989"/>
    </source>
</evidence>
<evidence type="ECO:0000256" key="13">
    <source>
        <dbReference type="RuleBase" id="RU369107"/>
    </source>
</evidence>
<dbReference type="InterPro" id="IPR031335">
    <property type="entry name" value="Glyco_hydro_63_C"/>
</dbReference>
<evidence type="ECO:0000256" key="10">
    <source>
        <dbReference type="ARBA" id="ARBA00023295"/>
    </source>
</evidence>
<accession>A0A6A6B5K3</accession>
<feature type="domain" description="Glycosyl hydrolase family 63 N-terminal" evidence="16">
    <location>
        <begin position="28"/>
        <end position="223"/>
    </location>
</feature>
<dbReference type="InterPro" id="IPR031631">
    <property type="entry name" value="Glyco_hydro_63N"/>
</dbReference>
<comment type="subcellular location">
    <subcellularLocation>
        <location evidence="1 12">Endoplasmic reticulum membrane</location>
        <topology evidence="1 12">Single-pass type II membrane protein</topology>
    </subcellularLocation>
</comment>
<evidence type="ECO:0000256" key="9">
    <source>
        <dbReference type="ARBA" id="ARBA00023180"/>
    </source>
</evidence>
<evidence type="ECO:0000256" key="8">
    <source>
        <dbReference type="ARBA" id="ARBA00023136"/>
    </source>
</evidence>
<dbReference type="GO" id="GO:0009311">
    <property type="term" value="P:oligosaccharide metabolic process"/>
    <property type="evidence" value="ECO:0007669"/>
    <property type="project" value="UniProtKB-UniRule"/>
</dbReference>
<evidence type="ECO:0000256" key="5">
    <source>
        <dbReference type="ARBA" id="ARBA00022824"/>
    </source>
</evidence>
<evidence type="ECO:0000256" key="12">
    <source>
        <dbReference type="RuleBase" id="RU368089"/>
    </source>
</evidence>
<dbReference type="PANTHER" id="PTHR10412">
    <property type="entry name" value="MANNOSYL-OLIGOSACCHARIDE GLUCOSIDASE"/>
    <property type="match status" value="1"/>
</dbReference>
<evidence type="ECO:0000256" key="6">
    <source>
        <dbReference type="ARBA" id="ARBA00022968"/>
    </source>
</evidence>
<reference evidence="17" key="1">
    <citation type="journal article" date="2020" name="Stud. Mycol.">
        <title>101 Dothideomycetes genomes: a test case for predicting lifestyles and emergence of pathogens.</title>
        <authorList>
            <person name="Haridas S."/>
            <person name="Albert R."/>
            <person name="Binder M."/>
            <person name="Bloem J."/>
            <person name="Labutti K."/>
            <person name="Salamov A."/>
            <person name="Andreopoulos B."/>
            <person name="Baker S."/>
            <person name="Barry K."/>
            <person name="Bills G."/>
            <person name="Bluhm B."/>
            <person name="Cannon C."/>
            <person name="Castanera R."/>
            <person name="Culley D."/>
            <person name="Daum C."/>
            <person name="Ezra D."/>
            <person name="Gonzalez J."/>
            <person name="Henrissat B."/>
            <person name="Kuo A."/>
            <person name="Liang C."/>
            <person name="Lipzen A."/>
            <person name="Lutzoni F."/>
            <person name="Magnuson J."/>
            <person name="Mondo S."/>
            <person name="Nolan M."/>
            <person name="Ohm R."/>
            <person name="Pangilinan J."/>
            <person name="Park H.-J."/>
            <person name="Ramirez L."/>
            <person name="Alfaro M."/>
            <person name="Sun H."/>
            <person name="Tritt A."/>
            <person name="Yoshinaga Y."/>
            <person name="Zwiers L.-H."/>
            <person name="Turgeon B."/>
            <person name="Goodwin S."/>
            <person name="Spatafora J."/>
            <person name="Crous P."/>
            <person name="Grigoriev I."/>
        </authorList>
    </citation>
    <scope>NUCLEOTIDE SEQUENCE</scope>
    <source>
        <strain evidence="17">CBS 121167</strain>
    </source>
</reference>
<evidence type="ECO:0000313" key="17">
    <source>
        <dbReference type="EMBL" id="KAF2138908.1"/>
    </source>
</evidence>
<dbReference type="GO" id="GO:0005789">
    <property type="term" value="C:endoplasmic reticulum membrane"/>
    <property type="evidence" value="ECO:0007669"/>
    <property type="project" value="UniProtKB-SubCell"/>
</dbReference>
<evidence type="ECO:0000313" key="18">
    <source>
        <dbReference type="Proteomes" id="UP000799438"/>
    </source>
</evidence>
<name>A0A6A6B5K3_9PEZI</name>